<feature type="compositionally biased region" description="Polar residues" evidence="1">
    <location>
        <begin position="98"/>
        <end position="110"/>
    </location>
</feature>
<dbReference type="EMBL" id="ML978124">
    <property type="protein sequence ID" value="KAF2100814.1"/>
    <property type="molecule type" value="Genomic_DNA"/>
</dbReference>
<gene>
    <name evidence="2" type="ORF">NA57DRAFT_54887</name>
</gene>
<proteinExistence type="predicted"/>
<comment type="caution">
    <text evidence="2">The sequence shown here is derived from an EMBL/GenBank/DDBJ whole genome shotgun (WGS) entry which is preliminary data.</text>
</comment>
<accession>A0A9P4IGX8</accession>
<feature type="region of interest" description="Disordered" evidence="1">
    <location>
        <begin position="1"/>
        <end position="20"/>
    </location>
</feature>
<organism evidence="2 3">
    <name type="scientific">Rhizodiscina lignyota</name>
    <dbReference type="NCBI Taxonomy" id="1504668"/>
    <lineage>
        <taxon>Eukaryota</taxon>
        <taxon>Fungi</taxon>
        <taxon>Dikarya</taxon>
        <taxon>Ascomycota</taxon>
        <taxon>Pezizomycotina</taxon>
        <taxon>Dothideomycetes</taxon>
        <taxon>Pleosporomycetidae</taxon>
        <taxon>Aulographales</taxon>
        <taxon>Rhizodiscinaceae</taxon>
        <taxon>Rhizodiscina</taxon>
    </lineage>
</organism>
<evidence type="ECO:0000313" key="2">
    <source>
        <dbReference type="EMBL" id="KAF2100814.1"/>
    </source>
</evidence>
<keyword evidence="3" id="KW-1185">Reference proteome</keyword>
<evidence type="ECO:0000256" key="1">
    <source>
        <dbReference type="SAM" id="MobiDB-lite"/>
    </source>
</evidence>
<protein>
    <submittedName>
        <fullName evidence="2">Uncharacterized protein</fullName>
    </submittedName>
</protein>
<dbReference type="OrthoDB" id="3884229at2759"/>
<name>A0A9P4IGX8_9PEZI</name>
<dbReference type="Proteomes" id="UP000799772">
    <property type="component" value="Unassembled WGS sequence"/>
</dbReference>
<sequence length="237" mass="27680">MARNGRKLKKNTNNDDSRTREKMSFDFLAPSHKLHSPQKMFLEETRFHAAVYATPVSAWLEQNLTARQIPSRGEQIVLRHDSGGSDLGPHCDADSEISAETPTSQGTFDISIQDAARSDHRRRVDDRHNYDEEEKFAILWLRIVREEKWTEVLRHFHILFPPDVPRRQAGKGLTARYFRRRKGGLECRYYRLREDLYMKPLRSVEYDSANDRAVLARMHQTAGLSNDFLERLRLLGD</sequence>
<evidence type="ECO:0000313" key="3">
    <source>
        <dbReference type="Proteomes" id="UP000799772"/>
    </source>
</evidence>
<dbReference type="AlphaFoldDB" id="A0A9P4IGX8"/>
<reference evidence="2" key="1">
    <citation type="journal article" date="2020" name="Stud. Mycol.">
        <title>101 Dothideomycetes genomes: a test case for predicting lifestyles and emergence of pathogens.</title>
        <authorList>
            <person name="Haridas S."/>
            <person name="Albert R."/>
            <person name="Binder M."/>
            <person name="Bloem J."/>
            <person name="Labutti K."/>
            <person name="Salamov A."/>
            <person name="Andreopoulos B."/>
            <person name="Baker S."/>
            <person name="Barry K."/>
            <person name="Bills G."/>
            <person name="Bluhm B."/>
            <person name="Cannon C."/>
            <person name="Castanera R."/>
            <person name="Culley D."/>
            <person name="Daum C."/>
            <person name="Ezra D."/>
            <person name="Gonzalez J."/>
            <person name="Henrissat B."/>
            <person name="Kuo A."/>
            <person name="Liang C."/>
            <person name="Lipzen A."/>
            <person name="Lutzoni F."/>
            <person name="Magnuson J."/>
            <person name="Mondo S."/>
            <person name="Nolan M."/>
            <person name="Ohm R."/>
            <person name="Pangilinan J."/>
            <person name="Park H.-J."/>
            <person name="Ramirez L."/>
            <person name="Alfaro M."/>
            <person name="Sun H."/>
            <person name="Tritt A."/>
            <person name="Yoshinaga Y."/>
            <person name="Zwiers L.-H."/>
            <person name="Turgeon B."/>
            <person name="Goodwin S."/>
            <person name="Spatafora J."/>
            <person name="Crous P."/>
            <person name="Grigoriev I."/>
        </authorList>
    </citation>
    <scope>NUCLEOTIDE SEQUENCE</scope>
    <source>
        <strain evidence="2">CBS 133067</strain>
    </source>
</reference>
<feature type="region of interest" description="Disordered" evidence="1">
    <location>
        <begin position="89"/>
        <end position="112"/>
    </location>
</feature>
<feature type="compositionally biased region" description="Basic residues" evidence="1">
    <location>
        <begin position="1"/>
        <end position="10"/>
    </location>
</feature>